<reference evidence="2 4" key="2">
    <citation type="submission" date="2018-10" db="EMBL/GenBank/DDBJ databases">
        <title>The genome of Lysobacter enzymogenes OH11.</title>
        <authorList>
            <person name="Liu F."/>
            <person name="Zhao Y."/>
            <person name="Qian G."/>
            <person name="Chen Y."/>
            <person name="Xu H."/>
        </authorList>
    </citation>
    <scope>NUCLEOTIDE SEQUENCE [LARGE SCALE GENOMIC DNA]</scope>
    <source>
        <strain evidence="2 4">OH11</strain>
    </source>
</reference>
<protein>
    <submittedName>
        <fullName evidence="1">Uncharacterized protein</fullName>
    </submittedName>
</protein>
<dbReference type="KEGG" id="lez:GLE_2844"/>
<sequence>MGNDVTEHAALQELKEGMQYMQQQLQFMAEDLARMKGECSAYREFSMQLIARAPSADSSNALGLVRDPRQLANAPDLLFREGMSQAIAHLAHAVGQQTPI</sequence>
<dbReference type="AlphaFoldDB" id="A0A0S2DI85"/>
<accession>A0A0S2DI85</accession>
<reference evidence="1 3" key="1">
    <citation type="submission" date="2015-11" db="EMBL/GenBank/DDBJ databases">
        <title>Genome sequences of Lysobacter enzymogenes strain C3 and Lysobacter antibioticus ATCC 29479.</title>
        <authorList>
            <person name="Kobayashi D.Y."/>
        </authorList>
    </citation>
    <scope>NUCLEOTIDE SEQUENCE [LARGE SCALE GENOMIC DNA]</scope>
    <source>
        <strain evidence="1 3">C3</strain>
    </source>
</reference>
<dbReference type="Proteomes" id="UP000061569">
    <property type="component" value="Chromosome"/>
</dbReference>
<dbReference type="OrthoDB" id="9882023at2"/>
<evidence type="ECO:0000313" key="1">
    <source>
        <dbReference type="EMBL" id="ALN58192.1"/>
    </source>
</evidence>
<gene>
    <name evidence="2" type="ORF">D9T17_16270</name>
    <name evidence="1" type="ORF">GLE_2844</name>
</gene>
<proteinExistence type="predicted"/>
<organism evidence="1 3">
    <name type="scientific">Lysobacter enzymogenes</name>
    <dbReference type="NCBI Taxonomy" id="69"/>
    <lineage>
        <taxon>Bacteria</taxon>
        <taxon>Pseudomonadati</taxon>
        <taxon>Pseudomonadota</taxon>
        <taxon>Gammaproteobacteria</taxon>
        <taxon>Lysobacterales</taxon>
        <taxon>Lysobacteraceae</taxon>
        <taxon>Lysobacter</taxon>
    </lineage>
</organism>
<evidence type="ECO:0000313" key="2">
    <source>
        <dbReference type="EMBL" id="ROU05974.1"/>
    </source>
</evidence>
<dbReference type="RefSeq" id="WP_057947855.1">
    <property type="nucleotide sequence ID" value="NZ_CP067396.1"/>
</dbReference>
<dbReference type="EMBL" id="CP013140">
    <property type="protein sequence ID" value="ALN58192.1"/>
    <property type="molecule type" value="Genomic_DNA"/>
</dbReference>
<evidence type="ECO:0000313" key="4">
    <source>
        <dbReference type="Proteomes" id="UP000275910"/>
    </source>
</evidence>
<name>A0A0S2DI85_LYSEN</name>
<dbReference type="Proteomes" id="UP000275910">
    <property type="component" value="Unassembled WGS sequence"/>
</dbReference>
<dbReference type="PATRIC" id="fig|69.6.peg.2803"/>
<evidence type="ECO:0000313" key="3">
    <source>
        <dbReference type="Proteomes" id="UP000061569"/>
    </source>
</evidence>
<dbReference type="EMBL" id="RCTY01000040">
    <property type="protein sequence ID" value="ROU05974.1"/>
    <property type="molecule type" value="Genomic_DNA"/>
</dbReference>